<evidence type="ECO:0000313" key="2">
    <source>
        <dbReference type="Proteomes" id="UP000706151"/>
    </source>
</evidence>
<evidence type="ECO:0000313" key="1">
    <source>
        <dbReference type="EMBL" id="MBK7953971.1"/>
    </source>
</evidence>
<reference evidence="1 2" key="1">
    <citation type="submission" date="2020-10" db="EMBL/GenBank/DDBJ databases">
        <title>Connecting structure to function with the recovery of over 1000 high-quality activated sludge metagenome-assembled genomes encoding full-length rRNA genes using long-read sequencing.</title>
        <authorList>
            <person name="Singleton C.M."/>
            <person name="Petriglieri F."/>
            <person name="Kristensen J.M."/>
            <person name="Kirkegaard R.H."/>
            <person name="Michaelsen T.Y."/>
            <person name="Andersen M.H."/>
            <person name="Karst S.M."/>
            <person name="Dueholm M.S."/>
            <person name="Nielsen P.H."/>
            <person name="Albertsen M."/>
        </authorList>
    </citation>
    <scope>NUCLEOTIDE SEQUENCE [LARGE SCALE GENOMIC DNA]</scope>
    <source>
        <strain evidence="1">Fred_18-Q3-R57-64_BAT3C.720</strain>
    </source>
</reference>
<dbReference type="AlphaFoldDB" id="A0A935T915"/>
<dbReference type="Gene3D" id="3.40.50.1110">
    <property type="entry name" value="SGNH hydrolase"/>
    <property type="match status" value="1"/>
</dbReference>
<gene>
    <name evidence="1" type="ORF">IPK02_08455</name>
</gene>
<dbReference type="Gene3D" id="3.40.50.1000">
    <property type="entry name" value="HAD superfamily/HAD-like"/>
    <property type="match status" value="1"/>
</dbReference>
<comment type="caution">
    <text evidence="1">The sequence shown here is derived from an EMBL/GenBank/DDBJ whole genome shotgun (WGS) entry which is preliminary data.</text>
</comment>
<sequence length="620" mass="69234">MAKTNPSFEDLLASETRAELRAVMAVSRIPLSLPEAQKLVSHLEALEPPAHRLRLGIVHSYTSQLMDPWLSLAAAIQGLELQTYHAPYGVTVQEAKENSGLLTFAPDITLLLLQREDLHPDLAKPLARLGTGEQDELRAEVLGRLAGLIGQFRKHKVGQIVLSLLPAIHAPGLGIFDVQSDRSESAWWSRLKVDIGRLLGDSGQASLILDTDEVVQEIGRANFFDRRLWYSARFPFTPVAAREIARRIVALGVLIKLPKAKVIVLDADNTLWGGIIGEDGMAGIALGPDYPGNAFVDFQRRLLDYQQRGFILALCSKNNAGDLDQVLKEHPHQLLHDEHFAARRVNWQSKADNLISLAEELNLGLDSFLFVDDSDHECAAVRQRLPQVEVIQTPSRAIDIPRCLEHVARLEVLSLTAEDLVKTEMYAQERRRRELKDHVEKDGADIDEYLASLKMKMQVSFDNSTHLARLAQLTQKTNQFNLTTRRYNEHQMQKFIAASDWLVADFSLVDIFGHSGVAGLAIVHFTDTQQAELDTFLLSCRVIGREAERAFLHFLLGQLSARDVKAVVADYLPTAKNELVKSFLPEQGFAACPDGRYRWNLGDTPPQPETAFPITVTLDV</sequence>
<dbReference type="Proteomes" id="UP000706151">
    <property type="component" value="Unassembled WGS sequence"/>
</dbReference>
<dbReference type="SUPFAM" id="SSF56784">
    <property type="entry name" value="HAD-like"/>
    <property type="match status" value="1"/>
</dbReference>
<dbReference type="InterPro" id="IPR023214">
    <property type="entry name" value="HAD_sf"/>
</dbReference>
<dbReference type="InterPro" id="IPR036514">
    <property type="entry name" value="SGNH_hydro_sf"/>
</dbReference>
<dbReference type="EMBL" id="JADJOT010000008">
    <property type="protein sequence ID" value="MBK7953971.1"/>
    <property type="molecule type" value="Genomic_DNA"/>
</dbReference>
<dbReference type="GO" id="GO:0016788">
    <property type="term" value="F:hydrolase activity, acting on ester bonds"/>
    <property type="evidence" value="ECO:0007669"/>
    <property type="project" value="UniProtKB-ARBA"/>
</dbReference>
<dbReference type="NCBIfam" id="TIGR01686">
    <property type="entry name" value="FkbH"/>
    <property type="match status" value="1"/>
</dbReference>
<proteinExistence type="predicted"/>
<dbReference type="InterPro" id="IPR036412">
    <property type="entry name" value="HAD-like_sf"/>
</dbReference>
<protein>
    <submittedName>
        <fullName evidence="1">HAD-IIIC family phosphatase</fullName>
    </submittedName>
</protein>
<name>A0A935T915_9PROT</name>
<accession>A0A935T915</accession>
<dbReference type="InterPro" id="IPR010033">
    <property type="entry name" value="HAD_SF_ppase_IIIC"/>
</dbReference>
<organism evidence="1 2">
    <name type="scientific">Candidatus Accumulibacter affinis</name>
    <dbReference type="NCBI Taxonomy" id="2954384"/>
    <lineage>
        <taxon>Bacteria</taxon>
        <taxon>Pseudomonadati</taxon>
        <taxon>Pseudomonadota</taxon>
        <taxon>Betaproteobacteria</taxon>
        <taxon>Candidatus Accumulibacter</taxon>
    </lineage>
</organism>
<dbReference type="NCBIfam" id="TIGR01681">
    <property type="entry name" value="HAD-SF-IIIC"/>
    <property type="match status" value="1"/>
</dbReference>
<dbReference type="InterPro" id="IPR010037">
    <property type="entry name" value="FkbH_domain"/>
</dbReference>